<gene>
    <name evidence="2" type="ORF">SPAPADRAFT_58439</name>
</gene>
<feature type="transmembrane region" description="Helical" evidence="1">
    <location>
        <begin position="12"/>
        <end position="32"/>
    </location>
</feature>
<protein>
    <recommendedName>
        <fullName evidence="4">Transmembrane protein 135 N-terminal domain-containing protein</fullName>
    </recommendedName>
</protein>
<organism evidence="3">
    <name type="scientific">Spathaspora passalidarum (strain NRRL Y-27907 / 11-Y1)</name>
    <dbReference type="NCBI Taxonomy" id="619300"/>
    <lineage>
        <taxon>Eukaryota</taxon>
        <taxon>Fungi</taxon>
        <taxon>Dikarya</taxon>
        <taxon>Ascomycota</taxon>
        <taxon>Saccharomycotina</taxon>
        <taxon>Pichiomycetes</taxon>
        <taxon>Debaryomycetaceae</taxon>
        <taxon>Spathaspora</taxon>
    </lineage>
</organism>
<feature type="transmembrane region" description="Helical" evidence="1">
    <location>
        <begin position="259"/>
        <end position="280"/>
    </location>
</feature>
<keyword evidence="3" id="KW-1185">Reference proteome</keyword>
<keyword evidence="1" id="KW-1133">Transmembrane helix</keyword>
<proteinExistence type="predicted"/>
<feature type="transmembrane region" description="Helical" evidence="1">
    <location>
        <begin position="220"/>
        <end position="238"/>
    </location>
</feature>
<dbReference type="GeneID" id="18872451"/>
<feature type="transmembrane region" description="Helical" evidence="1">
    <location>
        <begin position="105"/>
        <end position="126"/>
    </location>
</feature>
<keyword evidence="1" id="KW-0472">Membrane</keyword>
<dbReference type="eggNOG" id="KOG1398">
    <property type="taxonomic scope" value="Eukaryota"/>
</dbReference>
<dbReference type="OrthoDB" id="4021778at2759"/>
<dbReference type="PANTHER" id="PTHR12459">
    <property type="entry name" value="TRANSMEMBRANE PROTEIN 135-RELATED"/>
    <property type="match status" value="1"/>
</dbReference>
<dbReference type="RefSeq" id="XP_007372647.1">
    <property type="nucleotide sequence ID" value="XM_007372585.1"/>
</dbReference>
<keyword evidence="1" id="KW-0812">Transmembrane</keyword>
<dbReference type="InterPro" id="IPR026749">
    <property type="entry name" value="Tmem135"/>
</dbReference>
<dbReference type="EMBL" id="GL996499">
    <property type="protein sequence ID" value="EGW35235.1"/>
    <property type="molecule type" value="Genomic_DNA"/>
</dbReference>
<name>G3AG96_SPAPN</name>
<dbReference type="Proteomes" id="UP000000709">
    <property type="component" value="Unassembled WGS sequence"/>
</dbReference>
<evidence type="ECO:0008006" key="4">
    <source>
        <dbReference type="Google" id="ProtNLM"/>
    </source>
</evidence>
<sequence>MIKALHPRKFPMFAARLIAGINLIEPLMFTILKKTKLFSHRSTTNVFVSTLFSALLSALVNFPTYQNHIIGYDRFNSLDLTLLVATRAIDTVFSSELGKIVPTWLVPYGDVVLFTVSSAFIMYSWFFHVERLPPAYHQWITSAANMDHDIYEVLRLIKSKKLVYGEPGPYSDFLGPYFEKYGKDPKDANTTINLPISCEAVHAFKTKSCELHALWRFYRGFKFAFTVYGPLNLLLLLLPKKKKMSQRLLRALTTSVRSSAFLGAFIGIYWYSVCLARTRLFPLLAPKVPRTRYDDTIAPAMGAIMCGLSSLVETPQRRKELALFVAPRGLGTLVSADATTENLQIESIVFSVCLAILVAYSKSKPSTVRGIFGKGLNLVFNIDYYK</sequence>
<dbReference type="HOGENOM" id="CLU_012946_0_0_1"/>
<dbReference type="KEGG" id="spaa:SPAPADRAFT_58439"/>
<dbReference type="AlphaFoldDB" id="G3AG96"/>
<feature type="transmembrane region" description="Helical" evidence="1">
    <location>
        <begin position="44"/>
        <end position="63"/>
    </location>
</feature>
<dbReference type="InParanoid" id="G3AG96"/>
<evidence type="ECO:0000313" key="2">
    <source>
        <dbReference type="EMBL" id="EGW35235.1"/>
    </source>
</evidence>
<accession>G3AG96</accession>
<evidence type="ECO:0000313" key="3">
    <source>
        <dbReference type="Proteomes" id="UP000000709"/>
    </source>
</evidence>
<reference evidence="2 3" key="1">
    <citation type="journal article" date="2011" name="Proc. Natl. Acad. Sci. U.S.A.">
        <title>Comparative genomics of xylose-fermenting fungi for enhanced biofuel production.</title>
        <authorList>
            <person name="Wohlbach D.J."/>
            <person name="Kuo A."/>
            <person name="Sato T.K."/>
            <person name="Potts K.M."/>
            <person name="Salamov A.A."/>
            <person name="LaButti K.M."/>
            <person name="Sun H."/>
            <person name="Clum A."/>
            <person name="Pangilinan J.L."/>
            <person name="Lindquist E.A."/>
            <person name="Lucas S."/>
            <person name="Lapidus A."/>
            <person name="Jin M."/>
            <person name="Gunawan C."/>
            <person name="Balan V."/>
            <person name="Dale B.E."/>
            <person name="Jeffries T.W."/>
            <person name="Zinkel R."/>
            <person name="Barry K.W."/>
            <person name="Grigoriev I.V."/>
            <person name="Gasch A.P."/>
        </authorList>
    </citation>
    <scope>NUCLEOTIDE SEQUENCE [LARGE SCALE GENOMIC DNA]</scope>
    <source>
        <strain evidence="3">NRRL Y-27907 / 11-Y1</strain>
    </source>
</reference>
<dbReference type="OMA" id="SAAIVMW"/>
<evidence type="ECO:0000256" key="1">
    <source>
        <dbReference type="SAM" id="Phobius"/>
    </source>
</evidence>
<dbReference type="PANTHER" id="PTHR12459:SF15">
    <property type="entry name" value="TRANSMEMBRANE PROTEIN 135"/>
    <property type="match status" value="1"/>
</dbReference>